<feature type="region of interest" description="Disordered" evidence="1">
    <location>
        <begin position="16"/>
        <end position="52"/>
    </location>
</feature>
<feature type="compositionally biased region" description="Basic and acidic residues" evidence="1">
    <location>
        <begin position="893"/>
        <end position="904"/>
    </location>
</feature>
<protein>
    <submittedName>
        <fullName evidence="2">Uncharacterized protein</fullName>
    </submittedName>
</protein>
<feature type="region of interest" description="Disordered" evidence="1">
    <location>
        <begin position="350"/>
        <end position="388"/>
    </location>
</feature>
<comment type="caution">
    <text evidence="2">The sequence shown here is derived from an EMBL/GenBank/DDBJ whole genome shotgun (WGS) entry which is preliminary data.</text>
</comment>
<reference evidence="2" key="1">
    <citation type="journal article" date="2020" name="bioRxiv">
        <title>Comparative genomics of Chlamydomonas.</title>
        <authorList>
            <person name="Craig R.J."/>
            <person name="Hasan A.R."/>
            <person name="Ness R.W."/>
            <person name="Keightley P.D."/>
        </authorList>
    </citation>
    <scope>NUCLEOTIDE SEQUENCE</scope>
    <source>
        <strain evidence="2">SAG 7.73</strain>
    </source>
</reference>
<feature type="region of interest" description="Disordered" evidence="1">
    <location>
        <begin position="756"/>
        <end position="780"/>
    </location>
</feature>
<feature type="region of interest" description="Disordered" evidence="1">
    <location>
        <begin position="219"/>
        <end position="265"/>
    </location>
</feature>
<dbReference type="InterPro" id="IPR011990">
    <property type="entry name" value="TPR-like_helical_dom_sf"/>
</dbReference>
<keyword evidence="3" id="KW-1185">Reference proteome</keyword>
<feature type="region of interest" description="Disordered" evidence="1">
    <location>
        <begin position="403"/>
        <end position="431"/>
    </location>
</feature>
<evidence type="ECO:0000256" key="1">
    <source>
        <dbReference type="SAM" id="MobiDB-lite"/>
    </source>
</evidence>
<dbReference type="EMBL" id="JAEHOC010000022">
    <property type="protein sequence ID" value="KAG2432077.1"/>
    <property type="molecule type" value="Genomic_DNA"/>
</dbReference>
<feature type="region of interest" description="Disordered" evidence="1">
    <location>
        <begin position="69"/>
        <end position="99"/>
    </location>
</feature>
<evidence type="ECO:0000313" key="2">
    <source>
        <dbReference type="EMBL" id="KAG2432077.1"/>
    </source>
</evidence>
<feature type="compositionally biased region" description="Pro residues" evidence="1">
    <location>
        <begin position="247"/>
        <end position="258"/>
    </location>
</feature>
<dbReference type="Gene3D" id="1.25.40.10">
    <property type="entry name" value="Tetratricopeptide repeat domain"/>
    <property type="match status" value="1"/>
</dbReference>
<feature type="region of interest" description="Disordered" evidence="1">
    <location>
        <begin position="646"/>
        <end position="706"/>
    </location>
</feature>
<accession>A0A835SV35</accession>
<dbReference type="Proteomes" id="UP000650467">
    <property type="component" value="Unassembled WGS sequence"/>
</dbReference>
<feature type="compositionally biased region" description="Polar residues" evidence="1">
    <location>
        <begin position="814"/>
        <end position="830"/>
    </location>
</feature>
<feature type="compositionally biased region" description="Polar residues" evidence="1">
    <location>
        <begin position="1008"/>
        <end position="1018"/>
    </location>
</feature>
<feature type="compositionally biased region" description="Low complexity" evidence="1">
    <location>
        <begin position="658"/>
        <end position="669"/>
    </location>
</feature>
<dbReference type="AlphaFoldDB" id="A0A835SV35"/>
<gene>
    <name evidence="2" type="ORF">HXX76_009004</name>
</gene>
<feature type="region of interest" description="Disordered" evidence="1">
    <location>
        <begin position="502"/>
        <end position="573"/>
    </location>
</feature>
<feature type="compositionally biased region" description="Acidic residues" evidence="1">
    <location>
        <begin position="558"/>
        <end position="570"/>
    </location>
</feature>
<sequence length="1265" mass="127722">MTEQAVHVLASFGQLTMVGGRPGSHSDADTDPARAGSAADGQRRKLRGARTTGLAAGFHSRLRTCLLNDKGSPLRPSAHSYTAGQRGSGDTADAGQENVPPLQFALPHGDGGKCWLKRTSGTGAEDAASFAAASAVPPPSAPRGVGAPSWALQPLSLLLGQNAATDQCLVSAAATATAGQARGQQAGGVCDSPAPKLRPIRRSLSGVQADGHVADSAETLHGNSAHEQRTTSTTSESVAVNPHNFPTRPPPPKPPTPPSHWGRCQPSGSVATYGIAAFGVPASVQSCFTGAPSAGTAPFMLPGSGPELGGWAASGASSFATAKASFGSGSSSSTSAAAGTGASATESLPAACARSSSQPAPAGASSGSSASAATAPLAGGSRGSDAGRTLVDSAEEVELRRLTRQEQAQTQAAADHQQHQQNGGSWASSSLLSGPQLSGPSIAAAAAPISAAAAAAFAPFLPGSSAPSAPAPAAAAAFFDLALLAQSSASILCPISTSGSVPAASCGAGPPHPTTAASGFASGPAGISTDALRRAGPRSTPYHPSRRAVFPGCGPADDQGDVADGEDEELAASPAPSFELDDVHATAAPDHRPHSHFHHQLMPPTSRRQSGLGDKLAHPFQQPQQPQPASAADDLELDAAHFTPPSAVTAALGGSGGRSRATGLQQDQQRGGGLHAAECGDEEDDGEPWLRTSQQAPDPDDPSSAGKYSAVLLRRLQAVAAHEELYGGPGAGLSGCHSGPSFYLASGDMESHGYGYALRNGGQGGPLRSGSSSMEPSPMPRLSVRLRRLRASPYNLGDLGAAGASGGGLPYPTPSQLGARSRSTGVTPGGTSRRLRRRSHLVGSQGRELDVDALGSDDDVGGGMDDDDGGLLLVGAGGVVGRRGGRDQQQLPPDREDDLRRARLSDQMYHPPPPRAPFHPTSSSLQLAGSGHLPLPTGAHGGPMAASFTSGFGGGGLTGSMARQPPPVPASRRMSGPGCSSAALTQSQQVPPPASGRGMSLPGAGPSSLVQSLRSQSHSGEEYLSGLMDYEDEGVEYTTPPHTPLRGISNTHDTITAPRMCCDPEAPAAGPATAVPPAPAGAAAVARMLGCGPGRSSLNGGLGGGAGGPRACFGIAQMFQLQPGGGGVLLHQRDLQRLPGSESPPDTQLQWLQGEGGCAVASILGADGLDSAADFNAHIIKAANRNDRESAERLWQEMCSCSVAPDIHTLNALLRCLSRSAADPDEAHLLMMDVCGRGGFSPNGTSQRLMEEICFRFEQLQGGGH</sequence>
<dbReference type="OrthoDB" id="543288at2759"/>
<feature type="region of interest" description="Disordered" evidence="1">
    <location>
        <begin position="588"/>
        <end position="632"/>
    </location>
</feature>
<feature type="compositionally biased region" description="Low complexity" evidence="1">
    <location>
        <begin position="768"/>
        <end position="780"/>
    </location>
</feature>
<feature type="region of interest" description="Disordered" evidence="1">
    <location>
        <begin position="800"/>
        <end position="1020"/>
    </location>
</feature>
<organism evidence="2 3">
    <name type="scientific">Chlamydomonas incerta</name>
    <dbReference type="NCBI Taxonomy" id="51695"/>
    <lineage>
        <taxon>Eukaryota</taxon>
        <taxon>Viridiplantae</taxon>
        <taxon>Chlorophyta</taxon>
        <taxon>core chlorophytes</taxon>
        <taxon>Chlorophyceae</taxon>
        <taxon>CS clade</taxon>
        <taxon>Chlamydomonadales</taxon>
        <taxon>Chlamydomonadaceae</taxon>
        <taxon>Chlamydomonas</taxon>
    </lineage>
</organism>
<feature type="compositionally biased region" description="Low complexity" evidence="1">
    <location>
        <begin position="405"/>
        <end position="431"/>
    </location>
</feature>
<proteinExistence type="predicted"/>
<name>A0A835SV35_CHLIN</name>
<evidence type="ECO:0000313" key="3">
    <source>
        <dbReference type="Proteomes" id="UP000650467"/>
    </source>
</evidence>
<feature type="compositionally biased region" description="Low complexity" evidence="1">
    <location>
        <begin position="621"/>
        <end position="632"/>
    </location>
</feature>
<feature type="compositionally biased region" description="Acidic residues" evidence="1">
    <location>
        <begin position="855"/>
        <end position="869"/>
    </location>
</feature>
<feature type="compositionally biased region" description="Low complexity" evidence="1">
    <location>
        <begin position="353"/>
        <end position="379"/>
    </location>
</feature>